<gene>
    <name evidence="2" type="ORF">FRUB_09069</name>
</gene>
<evidence type="ECO:0000256" key="1">
    <source>
        <dbReference type="SAM" id="MobiDB-lite"/>
    </source>
</evidence>
<dbReference type="Proteomes" id="UP000214646">
    <property type="component" value="Unassembled WGS sequence"/>
</dbReference>
<dbReference type="RefSeq" id="WP_088259492.1">
    <property type="nucleotide sequence ID" value="NZ_NIDE01000017.1"/>
</dbReference>
<evidence type="ECO:0000313" key="3">
    <source>
        <dbReference type="Proteomes" id="UP000214646"/>
    </source>
</evidence>
<dbReference type="AlphaFoldDB" id="A0A225DGL5"/>
<accession>A0A225DGL5</accession>
<name>A0A225DGL5_9BACT</name>
<feature type="region of interest" description="Disordered" evidence="1">
    <location>
        <begin position="25"/>
        <end position="56"/>
    </location>
</feature>
<comment type="caution">
    <text evidence="2">The sequence shown here is derived from an EMBL/GenBank/DDBJ whole genome shotgun (WGS) entry which is preliminary data.</text>
</comment>
<protein>
    <submittedName>
        <fullName evidence="2">Uncharacterized protein</fullName>
    </submittedName>
</protein>
<proteinExistence type="predicted"/>
<organism evidence="2 3">
    <name type="scientific">Fimbriiglobus ruber</name>
    <dbReference type="NCBI Taxonomy" id="1908690"/>
    <lineage>
        <taxon>Bacteria</taxon>
        <taxon>Pseudomonadati</taxon>
        <taxon>Planctomycetota</taxon>
        <taxon>Planctomycetia</taxon>
        <taxon>Gemmatales</taxon>
        <taxon>Gemmataceae</taxon>
        <taxon>Fimbriiglobus</taxon>
    </lineage>
</organism>
<keyword evidence="3" id="KW-1185">Reference proteome</keyword>
<evidence type="ECO:0000313" key="2">
    <source>
        <dbReference type="EMBL" id="OWK36506.1"/>
    </source>
</evidence>
<sequence>MNTHIPYGSDFPDQNELDELNNRWSVPLDPEQDAGVPISPAPPIDETPGPGNSVPVPFLFRATDIPAQDFAPKLRRFDEAA</sequence>
<feature type="region of interest" description="Disordered" evidence="1">
    <location>
        <begin position="1"/>
        <end position="20"/>
    </location>
</feature>
<dbReference type="EMBL" id="NIDE01000017">
    <property type="protein sequence ID" value="OWK36506.1"/>
    <property type="molecule type" value="Genomic_DNA"/>
</dbReference>
<reference evidence="3" key="1">
    <citation type="submission" date="2017-06" db="EMBL/GenBank/DDBJ databases">
        <title>Genome analysis of Fimbriiglobus ruber SP5, the first member of the order Planctomycetales with confirmed chitinolytic capability.</title>
        <authorList>
            <person name="Ravin N.V."/>
            <person name="Rakitin A.L."/>
            <person name="Ivanova A.A."/>
            <person name="Beletsky A.V."/>
            <person name="Kulichevskaya I.S."/>
            <person name="Mardanov A.V."/>
            <person name="Dedysh S.N."/>
        </authorList>
    </citation>
    <scope>NUCLEOTIDE SEQUENCE [LARGE SCALE GENOMIC DNA]</scope>
    <source>
        <strain evidence="3">SP5</strain>
    </source>
</reference>